<proteinExistence type="predicted"/>
<protein>
    <submittedName>
        <fullName evidence="1">Uncharacterized protein</fullName>
    </submittedName>
</protein>
<evidence type="ECO:0000313" key="1">
    <source>
        <dbReference type="EMBL" id="REF87843.1"/>
    </source>
</evidence>
<name>A0A3D9YYL2_9HYPH</name>
<reference evidence="1 2" key="1">
    <citation type="submission" date="2018-08" db="EMBL/GenBank/DDBJ databases">
        <title>Genomic Encyclopedia of Type Strains, Phase IV (KMG-IV): sequencing the most valuable type-strain genomes for metagenomic binning, comparative biology and taxonomic classification.</title>
        <authorList>
            <person name="Goeker M."/>
        </authorList>
    </citation>
    <scope>NUCLEOTIDE SEQUENCE [LARGE SCALE GENOMIC DNA]</scope>
    <source>
        <strain evidence="1 2">BW863</strain>
    </source>
</reference>
<dbReference type="Proteomes" id="UP000256900">
    <property type="component" value="Unassembled WGS sequence"/>
</dbReference>
<evidence type="ECO:0000313" key="2">
    <source>
        <dbReference type="Proteomes" id="UP000256900"/>
    </source>
</evidence>
<dbReference type="AlphaFoldDB" id="A0A3D9YYL2"/>
<gene>
    <name evidence="1" type="ORF">DES32_1475</name>
</gene>
<keyword evidence="2" id="KW-1185">Reference proteome</keyword>
<sequence>MSGQDATATVRFRRRPIRRLAVAAALGATLALSLVLASAVTPAAAQWWLPPWANPNYRGDYPPDDRGDYSEPRGVSVVDVRRHVAKLGLHLVAKPRKKDEIYLAEASDPSGTLHRLVFDAESGHLIQNTPLPPRKKKIAAAKPVPVAAPAAVPAPTAVPAHAPDEAAGH</sequence>
<accession>A0A3D9YYL2</accession>
<dbReference type="EMBL" id="QUMO01000002">
    <property type="protein sequence ID" value="REF87843.1"/>
    <property type="molecule type" value="Genomic_DNA"/>
</dbReference>
<comment type="caution">
    <text evidence="1">The sequence shown here is derived from an EMBL/GenBank/DDBJ whole genome shotgun (WGS) entry which is preliminary data.</text>
</comment>
<organism evidence="1 2">
    <name type="scientific">Methylovirgula ligni</name>
    <dbReference type="NCBI Taxonomy" id="569860"/>
    <lineage>
        <taxon>Bacteria</taxon>
        <taxon>Pseudomonadati</taxon>
        <taxon>Pseudomonadota</taxon>
        <taxon>Alphaproteobacteria</taxon>
        <taxon>Hyphomicrobiales</taxon>
        <taxon>Beijerinckiaceae</taxon>
        <taxon>Methylovirgula</taxon>
    </lineage>
</organism>